<dbReference type="OrthoDB" id="1081427at2"/>
<reference evidence="1 2" key="1">
    <citation type="submission" date="2018-08" db="EMBL/GenBank/DDBJ databases">
        <title>A genome reference for cultivated species of the human gut microbiota.</title>
        <authorList>
            <person name="Zou Y."/>
            <person name="Xue W."/>
            <person name="Luo G."/>
        </authorList>
    </citation>
    <scope>NUCLEOTIDE SEQUENCE [LARGE SCALE GENOMIC DNA]</scope>
    <source>
        <strain evidence="1 2">AF42-9</strain>
    </source>
</reference>
<evidence type="ECO:0000313" key="2">
    <source>
        <dbReference type="Proteomes" id="UP000286598"/>
    </source>
</evidence>
<comment type="caution">
    <text evidence="1">The sequence shown here is derived from an EMBL/GenBank/DDBJ whole genome shotgun (WGS) entry which is preliminary data.</text>
</comment>
<gene>
    <name evidence="1" type="ORF">DW060_06890</name>
</gene>
<dbReference type="PANTHER" id="PTHR30024">
    <property type="entry name" value="ALIPHATIC SULFONATES-BINDING PROTEIN-RELATED"/>
    <property type="match status" value="1"/>
</dbReference>
<dbReference type="Gene3D" id="3.40.190.10">
    <property type="entry name" value="Periplasmic binding protein-like II"/>
    <property type="match status" value="2"/>
</dbReference>
<evidence type="ECO:0000313" key="1">
    <source>
        <dbReference type="EMBL" id="RHK50653.1"/>
    </source>
</evidence>
<dbReference type="PROSITE" id="PS51257">
    <property type="entry name" value="PROKAR_LIPOPROTEIN"/>
    <property type="match status" value="1"/>
</dbReference>
<sequence length="301" mass="34187">MKHVVIYILIAIFVVSCGNSVEEQERMTRAERQRLLHEDSLALKFAVLPTADCMPLFLAKEKRMFDTLGVDVRLRCFTSQMDCDTAFVGSSVEGIVTDLVRAKRMREQGVAIDYLSTTNAYWQLLANRKARLKRINQFGDKMIAMTRYSATDYLCDRVLAGAKLSSMAFRIQVNDVNIRLRMLLNNEMDAVWLAEPLATTARLAGNNVVIDSRDINKRLGVIAVRKDRTADARRRKQLAAFTKAYNMACDSLNANGMGIYADVLRKYYKVDDRTISALPKLKFNHIEKPRSQDIDLISTSK</sequence>
<protein>
    <submittedName>
        <fullName evidence="1">ABC transporter substrate-binding protein</fullName>
    </submittedName>
</protein>
<dbReference type="Proteomes" id="UP000286598">
    <property type="component" value="Unassembled WGS sequence"/>
</dbReference>
<proteinExistence type="predicted"/>
<name>A0A3R6K8E1_9BACT</name>
<accession>A0A3R6K8E1</accession>
<dbReference type="EMBL" id="QRNO01000029">
    <property type="protein sequence ID" value="RHK50653.1"/>
    <property type="molecule type" value="Genomic_DNA"/>
</dbReference>
<organism evidence="1 2">
    <name type="scientific">Leyella stercorea</name>
    <dbReference type="NCBI Taxonomy" id="363265"/>
    <lineage>
        <taxon>Bacteria</taxon>
        <taxon>Pseudomonadati</taxon>
        <taxon>Bacteroidota</taxon>
        <taxon>Bacteroidia</taxon>
        <taxon>Bacteroidales</taxon>
        <taxon>Prevotellaceae</taxon>
        <taxon>Leyella</taxon>
    </lineage>
</organism>
<keyword evidence="2" id="KW-1185">Reference proteome</keyword>
<dbReference type="AlphaFoldDB" id="A0A3R6K8E1"/>
<dbReference type="SUPFAM" id="SSF53850">
    <property type="entry name" value="Periplasmic binding protein-like II"/>
    <property type="match status" value="1"/>
</dbReference>